<dbReference type="PROSITE" id="PS50006">
    <property type="entry name" value="FHA_DOMAIN"/>
    <property type="match status" value="1"/>
</dbReference>
<evidence type="ECO:0000313" key="4">
    <source>
        <dbReference type="Proteomes" id="UP001375240"/>
    </source>
</evidence>
<evidence type="ECO:0000256" key="1">
    <source>
        <dbReference type="SAM" id="MobiDB-lite"/>
    </source>
</evidence>
<feature type="compositionally biased region" description="Polar residues" evidence="1">
    <location>
        <begin position="70"/>
        <end position="86"/>
    </location>
</feature>
<dbReference type="EMBL" id="JAVHNQ010000005">
    <property type="protein sequence ID" value="KAK6346685.1"/>
    <property type="molecule type" value="Genomic_DNA"/>
</dbReference>
<sequence>MATPPSSSPAPARVSRRQQHHETTMTMPPSSPPIFVPESRRPLKRTASFSSSIDPDSPSARPSKRRAVRTNLTRSHSTSFNQSTSEVGIENVRPPTVPVTPSKVLKRTPSLLPAIDFQPSPPRGSSRSYVDQPLSEMLQDLPLKKTKEHYPTPLPTSEISIPTSPPRNSTSVSVGAAGRSGLGRASSAISELRGPLASVPTVVLPKESTHVTFGRSANKCTYLLSKSHLVSRVHFKVCYLGHGLRKEVEVHCVGFNGAKVHCKGDIYELGYGDKFWSQSGADIMLEIADARVVIRWPNDFLSPTSPLSPAVRPVVLERESFPFPPEYDEALDTVQDRWPTEGVDKFTGFNGDPVAKLNNPRARPGLLAAAAAAFSEPAPLRLSPVWSAAPESPCPRPRQNRLDNNPQSPYNPFVSMTSQATFTLYEDEDDNDDENVNPTAEITLDEAEDFILRESEKPEAHNPEIDMLELDQIPENSDDENEFDLFDDDENQHEVILSTTPKKTYKMHRLDDSVKQDPLSPKSKQSITKHLTNQLAFSRLASTPLSNLYKSLPTAVIDKVTMEFVQALLNSVSCIGEIKREGKDASGKPLEAEYYYIADADEDEDRKAIIGSLAKPSLRACRKVHKQYFWKKPKV</sequence>
<feature type="region of interest" description="Disordered" evidence="1">
    <location>
        <begin position="390"/>
        <end position="413"/>
    </location>
</feature>
<dbReference type="InterPro" id="IPR000253">
    <property type="entry name" value="FHA_dom"/>
</dbReference>
<accession>A0AAV9UQU5</accession>
<feature type="compositionally biased region" description="Low complexity" evidence="1">
    <location>
        <begin position="47"/>
        <end position="61"/>
    </location>
</feature>
<evidence type="ECO:0000313" key="3">
    <source>
        <dbReference type="EMBL" id="KAK6346685.1"/>
    </source>
</evidence>
<gene>
    <name evidence="3" type="ORF">TWF696_006803</name>
</gene>
<dbReference type="InterPro" id="IPR008984">
    <property type="entry name" value="SMAD_FHA_dom_sf"/>
</dbReference>
<dbReference type="Proteomes" id="UP001375240">
    <property type="component" value="Unassembled WGS sequence"/>
</dbReference>
<proteinExistence type="predicted"/>
<name>A0AAV9UQU5_9PEZI</name>
<feature type="compositionally biased region" description="Low complexity" evidence="1">
    <location>
        <begin position="169"/>
        <end position="178"/>
    </location>
</feature>
<reference evidence="3 4" key="1">
    <citation type="submission" date="2019-10" db="EMBL/GenBank/DDBJ databases">
        <authorList>
            <person name="Palmer J.M."/>
        </authorList>
    </citation>
    <scope>NUCLEOTIDE SEQUENCE [LARGE SCALE GENOMIC DNA]</scope>
    <source>
        <strain evidence="3 4">TWF696</strain>
    </source>
</reference>
<feature type="domain" description="FHA" evidence="2">
    <location>
        <begin position="211"/>
        <end position="261"/>
    </location>
</feature>
<dbReference type="AlphaFoldDB" id="A0AAV9UQU5"/>
<organism evidence="3 4">
    <name type="scientific">Orbilia brochopaga</name>
    <dbReference type="NCBI Taxonomy" id="3140254"/>
    <lineage>
        <taxon>Eukaryota</taxon>
        <taxon>Fungi</taxon>
        <taxon>Dikarya</taxon>
        <taxon>Ascomycota</taxon>
        <taxon>Pezizomycotina</taxon>
        <taxon>Orbiliomycetes</taxon>
        <taxon>Orbiliales</taxon>
        <taxon>Orbiliaceae</taxon>
        <taxon>Orbilia</taxon>
    </lineage>
</organism>
<keyword evidence="4" id="KW-1185">Reference proteome</keyword>
<evidence type="ECO:0000259" key="2">
    <source>
        <dbReference type="PROSITE" id="PS50006"/>
    </source>
</evidence>
<protein>
    <recommendedName>
        <fullName evidence="2">FHA domain-containing protein</fullName>
    </recommendedName>
</protein>
<comment type="caution">
    <text evidence="3">The sequence shown here is derived from an EMBL/GenBank/DDBJ whole genome shotgun (WGS) entry which is preliminary data.</text>
</comment>
<feature type="region of interest" description="Disordered" evidence="1">
    <location>
        <begin position="154"/>
        <end position="178"/>
    </location>
</feature>
<dbReference type="SUPFAM" id="SSF49879">
    <property type="entry name" value="SMAD/FHA domain"/>
    <property type="match status" value="1"/>
</dbReference>
<feature type="region of interest" description="Disordered" evidence="1">
    <location>
        <begin position="1"/>
        <end position="103"/>
    </location>
</feature>
<feature type="compositionally biased region" description="Polar residues" evidence="1">
    <location>
        <begin position="402"/>
        <end position="413"/>
    </location>
</feature>
<feature type="compositionally biased region" description="Low complexity" evidence="1">
    <location>
        <begin position="1"/>
        <end position="13"/>
    </location>
</feature>